<protein>
    <recommendedName>
        <fullName evidence="7">EAL domain-containing protein</fullName>
    </recommendedName>
</protein>
<dbReference type="GO" id="GO:0003824">
    <property type="term" value="F:catalytic activity"/>
    <property type="evidence" value="ECO:0007669"/>
    <property type="project" value="UniProtKB-ARBA"/>
</dbReference>
<organism evidence="5 6">
    <name type="scientific">Sedimenticola selenatireducens</name>
    <dbReference type="NCBI Taxonomy" id="191960"/>
    <lineage>
        <taxon>Bacteria</taxon>
        <taxon>Pseudomonadati</taxon>
        <taxon>Pseudomonadota</taxon>
        <taxon>Gammaproteobacteria</taxon>
        <taxon>Chromatiales</taxon>
        <taxon>Sedimenticolaceae</taxon>
        <taxon>Sedimenticola</taxon>
    </lineage>
</organism>
<dbReference type="FunFam" id="3.30.70.270:FF:000001">
    <property type="entry name" value="Diguanylate cyclase domain protein"/>
    <property type="match status" value="1"/>
</dbReference>
<feature type="transmembrane region" description="Helical" evidence="2">
    <location>
        <begin position="224"/>
        <end position="245"/>
    </location>
</feature>
<comment type="cofactor">
    <cofactor evidence="1">
        <name>Mg(2+)</name>
        <dbReference type="ChEBI" id="CHEBI:18420"/>
    </cofactor>
</comment>
<dbReference type="InterPro" id="IPR052155">
    <property type="entry name" value="Biofilm_reg_signaling"/>
</dbReference>
<dbReference type="AlphaFoldDB" id="A0A2N6CZY8"/>
<accession>A0A2N6CZY8</accession>
<keyword evidence="2" id="KW-0812">Transmembrane</keyword>
<evidence type="ECO:0000256" key="2">
    <source>
        <dbReference type="SAM" id="Phobius"/>
    </source>
</evidence>
<dbReference type="InterPro" id="IPR000160">
    <property type="entry name" value="GGDEF_dom"/>
</dbReference>
<dbReference type="Gene3D" id="3.20.20.450">
    <property type="entry name" value="EAL domain"/>
    <property type="match status" value="1"/>
</dbReference>
<dbReference type="PANTHER" id="PTHR44757">
    <property type="entry name" value="DIGUANYLATE CYCLASE DGCP"/>
    <property type="match status" value="1"/>
</dbReference>
<evidence type="ECO:0000313" key="6">
    <source>
        <dbReference type="Proteomes" id="UP000235015"/>
    </source>
</evidence>
<dbReference type="SUPFAM" id="SSF55073">
    <property type="entry name" value="Nucleotide cyclase"/>
    <property type="match status" value="1"/>
</dbReference>
<dbReference type="Pfam" id="PF00990">
    <property type="entry name" value="GGDEF"/>
    <property type="match status" value="1"/>
</dbReference>
<dbReference type="Pfam" id="PF00563">
    <property type="entry name" value="EAL"/>
    <property type="match status" value="1"/>
</dbReference>
<dbReference type="CDD" id="cd01948">
    <property type="entry name" value="EAL"/>
    <property type="match status" value="1"/>
</dbReference>
<dbReference type="InterPro" id="IPR029787">
    <property type="entry name" value="Nucleotide_cyclase"/>
</dbReference>
<dbReference type="Gene3D" id="3.30.70.270">
    <property type="match status" value="1"/>
</dbReference>
<dbReference type="SMART" id="SM00267">
    <property type="entry name" value="GGDEF"/>
    <property type="match status" value="1"/>
</dbReference>
<sequence>MKSLDQQLTIFVKLPIVKLVVLAILAWSALVGYSLDWNISNLQDEQAKLAISAAKSNWDKDQAFRQWATKHGGVYVQPTERTPPNPYLAHLDRRDVVTTEGMKLTLMNPAYMLRQMTTEFEDTYGVKGKITGKITLNPVNKPDAWELAAIERFENEQVTEVLEQAVIDGAPYMRYMKPMYMKKECELCHAVLGFKAGDLRGGVSVSIPMTPYLNAANETSRSMVITHIMVWLSGSVGFVAFGLYARRRHIERSALLARLEHGALYDALTGLPNRFLFSDRLNVSMARQARDRSHLFAVCFVDLDRFKNLNDSYGHATGDQLLKEVSARFGKVLRPSDTVARMGGDEFTFLLDGISKSQEAFQIAERILHSVETPFEIGGQSLKVGASIGICLGDRKYQSPEEILRDADTAMYRAKYLGKGRIDIFEPEMHAEVARTTRIEHDLHIVLERNELSIHYQPIVSLNTNRVEGFEALLRWRHPLLGNITPDQFIPIAEGSDVIQHIGQWVLENACRQVDLWNSLYAKETKFFVSVNLSARQVSHLNFINVVQETLEKVGFDPAYLHCEVTETLLINDQVTTRDNMAHLRELGVRLSADDFGKGYSSLNYLQDFSFNTLKIDKQFVQGMGTQGKDKRLVSSIVRLAKDFGLSVVAEGVETREQMENLRRLNCRWVQGYYFCPPLPVDGINRLLRSDARLRTTTLLAMNPGASGNISSKTG</sequence>
<dbReference type="InterPro" id="IPR001633">
    <property type="entry name" value="EAL_dom"/>
</dbReference>
<feature type="domain" description="GGDEF" evidence="4">
    <location>
        <begin position="294"/>
        <end position="427"/>
    </location>
</feature>
<evidence type="ECO:0008006" key="7">
    <source>
        <dbReference type="Google" id="ProtNLM"/>
    </source>
</evidence>
<name>A0A2N6CZY8_9GAMM</name>
<dbReference type="STRING" id="1111735.GCA_000428045_02903"/>
<reference evidence="5 6" key="1">
    <citation type="submission" date="2017-11" db="EMBL/GenBank/DDBJ databases">
        <title>Genome-resolved metagenomics identifies genetic mobility, metabolic interactions, and unexpected diversity in perchlorate-reducing communities.</title>
        <authorList>
            <person name="Barnum T.P."/>
            <person name="Figueroa I.A."/>
            <person name="Carlstrom C.I."/>
            <person name="Lucas L.N."/>
            <person name="Engelbrektson A.L."/>
            <person name="Coates J.D."/>
        </authorList>
    </citation>
    <scope>NUCLEOTIDE SEQUENCE [LARGE SCALE GENOMIC DNA]</scope>
    <source>
        <strain evidence="5">BM301</strain>
    </source>
</reference>
<dbReference type="CDD" id="cd01949">
    <property type="entry name" value="GGDEF"/>
    <property type="match status" value="1"/>
</dbReference>
<dbReference type="InterPro" id="IPR043128">
    <property type="entry name" value="Rev_trsase/Diguanyl_cyclase"/>
</dbReference>
<dbReference type="InterPro" id="IPR021796">
    <property type="entry name" value="Tll0287-like_dom"/>
</dbReference>
<evidence type="ECO:0000259" key="3">
    <source>
        <dbReference type="PROSITE" id="PS50883"/>
    </source>
</evidence>
<comment type="caution">
    <text evidence="5">The sequence shown here is derived from an EMBL/GenBank/DDBJ whole genome shotgun (WGS) entry which is preliminary data.</text>
</comment>
<dbReference type="Proteomes" id="UP000235015">
    <property type="component" value="Unassembled WGS sequence"/>
</dbReference>
<dbReference type="Pfam" id="PF11845">
    <property type="entry name" value="Tll0287-like"/>
    <property type="match status" value="1"/>
</dbReference>
<dbReference type="RefSeq" id="WP_273437558.1">
    <property type="nucleotide sequence ID" value="NZ_PKUN01000002.1"/>
</dbReference>
<dbReference type="PANTHER" id="PTHR44757:SF2">
    <property type="entry name" value="BIOFILM ARCHITECTURE MAINTENANCE PROTEIN MBAA"/>
    <property type="match status" value="1"/>
</dbReference>
<dbReference type="PROSITE" id="PS50887">
    <property type="entry name" value="GGDEF"/>
    <property type="match status" value="1"/>
</dbReference>
<feature type="domain" description="EAL" evidence="3">
    <location>
        <begin position="436"/>
        <end position="692"/>
    </location>
</feature>
<evidence type="ECO:0000313" key="5">
    <source>
        <dbReference type="EMBL" id="PLX62981.1"/>
    </source>
</evidence>
<keyword evidence="2" id="KW-1133">Transmembrane helix</keyword>
<keyword evidence="2" id="KW-0472">Membrane</keyword>
<dbReference type="EMBL" id="PKUN01000002">
    <property type="protein sequence ID" value="PLX62981.1"/>
    <property type="molecule type" value="Genomic_DNA"/>
</dbReference>
<dbReference type="PROSITE" id="PS50883">
    <property type="entry name" value="EAL"/>
    <property type="match status" value="1"/>
</dbReference>
<dbReference type="SMART" id="SM00052">
    <property type="entry name" value="EAL"/>
    <property type="match status" value="1"/>
</dbReference>
<evidence type="ECO:0000259" key="4">
    <source>
        <dbReference type="PROSITE" id="PS50887"/>
    </source>
</evidence>
<dbReference type="NCBIfam" id="TIGR00254">
    <property type="entry name" value="GGDEF"/>
    <property type="match status" value="1"/>
</dbReference>
<dbReference type="Gene3D" id="3.30.450.290">
    <property type="match status" value="1"/>
</dbReference>
<dbReference type="SUPFAM" id="SSF141868">
    <property type="entry name" value="EAL domain-like"/>
    <property type="match status" value="1"/>
</dbReference>
<gene>
    <name evidence="5" type="ORF">C0630_02110</name>
</gene>
<evidence type="ECO:0000256" key="1">
    <source>
        <dbReference type="ARBA" id="ARBA00001946"/>
    </source>
</evidence>
<proteinExistence type="predicted"/>
<feature type="transmembrane region" description="Helical" evidence="2">
    <location>
        <begin position="12"/>
        <end position="35"/>
    </location>
</feature>
<dbReference type="InterPro" id="IPR035919">
    <property type="entry name" value="EAL_sf"/>
</dbReference>